<reference evidence="1 2" key="1">
    <citation type="journal article" date="2017" name="Nat. Commun.">
        <title>Genome assembly with in vitro proximity ligation data and whole-genome triplication in lettuce.</title>
        <authorList>
            <person name="Reyes-Chin-Wo S."/>
            <person name="Wang Z."/>
            <person name="Yang X."/>
            <person name="Kozik A."/>
            <person name="Arikit S."/>
            <person name="Song C."/>
            <person name="Xia L."/>
            <person name="Froenicke L."/>
            <person name="Lavelle D.O."/>
            <person name="Truco M.J."/>
            <person name="Xia R."/>
            <person name="Zhu S."/>
            <person name="Xu C."/>
            <person name="Xu H."/>
            <person name="Xu X."/>
            <person name="Cox K."/>
            <person name="Korf I."/>
            <person name="Meyers B.C."/>
            <person name="Michelmore R.W."/>
        </authorList>
    </citation>
    <scope>NUCLEOTIDE SEQUENCE [LARGE SCALE GENOMIC DNA]</scope>
    <source>
        <strain evidence="2">cv. Salinas</strain>
        <tissue evidence="1">Seedlings</tissue>
    </source>
</reference>
<keyword evidence="2" id="KW-1185">Reference proteome</keyword>
<dbReference type="Proteomes" id="UP000235145">
    <property type="component" value="Unassembled WGS sequence"/>
</dbReference>
<gene>
    <name evidence="1" type="ORF">LSAT_V11C900483190</name>
</gene>
<organism evidence="1 2">
    <name type="scientific">Lactuca sativa</name>
    <name type="common">Garden lettuce</name>
    <dbReference type="NCBI Taxonomy" id="4236"/>
    <lineage>
        <taxon>Eukaryota</taxon>
        <taxon>Viridiplantae</taxon>
        <taxon>Streptophyta</taxon>
        <taxon>Embryophyta</taxon>
        <taxon>Tracheophyta</taxon>
        <taxon>Spermatophyta</taxon>
        <taxon>Magnoliopsida</taxon>
        <taxon>eudicotyledons</taxon>
        <taxon>Gunneridae</taxon>
        <taxon>Pentapetalae</taxon>
        <taxon>asterids</taxon>
        <taxon>campanulids</taxon>
        <taxon>Asterales</taxon>
        <taxon>Asteraceae</taxon>
        <taxon>Cichorioideae</taxon>
        <taxon>Cichorieae</taxon>
        <taxon>Lactucinae</taxon>
        <taxon>Lactuca</taxon>
    </lineage>
</organism>
<sequence length="151" mass="17425">MVEHSVKSFHNSPFPNRSIGMTQEFVDIISNSPLKDIMKTPKDHCLSPLPLSIVPIHSDYVVVRARDLRPRNNPVLRSLFIVRAVDITKLVREFHIFLVVLDFQQPAFWIIDNIKRDEDTQHTYGLLPDIITFMGGKIRDFKIGFKLESLA</sequence>
<name>A0A9R1UJN7_LACSA</name>
<protein>
    <submittedName>
        <fullName evidence="1">Uncharacterized protein</fullName>
    </submittedName>
</protein>
<dbReference type="AlphaFoldDB" id="A0A9R1UJN7"/>
<evidence type="ECO:0000313" key="1">
    <source>
        <dbReference type="EMBL" id="KAJ0188190.1"/>
    </source>
</evidence>
<accession>A0A9R1UJN7</accession>
<dbReference type="EMBL" id="NBSK02000009">
    <property type="protein sequence ID" value="KAJ0188190.1"/>
    <property type="molecule type" value="Genomic_DNA"/>
</dbReference>
<evidence type="ECO:0000313" key="2">
    <source>
        <dbReference type="Proteomes" id="UP000235145"/>
    </source>
</evidence>
<comment type="caution">
    <text evidence="1">The sequence shown here is derived from an EMBL/GenBank/DDBJ whole genome shotgun (WGS) entry which is preliminary data.</text>
</comment>
<proteinExistence type="predicted"/>